<organism evidence="1 2">
    <name type="scientific">Qipengyuania profundimaris</name>
    <dbReference type="NCBI Taxonomy" id="3067652"/>
    <lineage>
        <taxon>Bacteria</taxon>
        <taxon>Pseudomonadati</taxon>
        <taxon>Pseudomonadota</taxon>
        <taxon>Alphaproteobacteria</taxon>
        <taxon>Sphingomonadales</taxon>
        <taxon>Erythrobacteraceae</taxon>
        <taxon>Qipengyuania</taxon>
    </lineage>
</organism>
<comment type="caution">
    <text evidence="1">The sequence shown here is derived from an EMBL/GenBank/DDBJ whole genome shotgun (WGS) entry which is preliminary data.</text>
</comment>
<proteinExistence type="predicted"/>
<dbReference type="RefSeq" id="WP_305933392.1">
    <property type="nucleotide sequence ID" value="NZ_JAVAIM010000001.1"/>
</dbReference>
<gene>
    <name evidence="1" type="ORF">Q9K02_13640</name>
</gene>
<keyword evidence="2" id="KW-1185">Reference proteome</keyword>
<dbReference type="EMBL" id="JAVAIM010000001">
    <property type="protein sequence ID" value="MDP4576180.1"/>
    <property type="molecule type" value="Genomic_DNA"/>
</dbReference>
<evidence type="ECO:0000313" key="2">
    <source>
        <dbReference type="Proteomes" id="UP001240639"/>
    </source>
</evidence>
<dbReference type="Proteomes" id="UP001240639">
    <property type="component" value="Unassembled WGS sequence"/>
</dbReference>
<name>A0ABT9HSP8_9SPHN</name>
<protein>
    <submittedName>
        <fullName evidence="1">Uncharacterized protein</fullName>
    </submittedName>
</protein>
<sequence>MTKKSLEKIYMFAGTKGAMAYSADETGGNLPLDHGPWRFRREVSTDGPTFTAGADKAALAEVEKNGFAVAIFSIDLGDLSGD</sequence>
<reference evidence="1 2" key="1">
    <citation type="submission" date="2023-08" db="EMBL/GenBank/DDBJ databases">
        <title>genomic of G39.</title>
        <authorList>
            <person name="Wang Y."/>
        </authorList>
    </citation>
    <scope>NUCLEOTIDE SEQUENCE [LARGE SCALE GENOMIC DNA]</scope>
    <source>
        <strain evidence="1 2">G39</strain>
    </source>
</reference>
<evidence type="ECO:0000313" key="1">
    <source>
        <dbReference type="EMBL" id="MDP4576180.1"/>
    </source>
</evidence>
<accession>A0ABT9HSP8</accession>